<gene>
    <name evidence="1" type="ORF">LCGC14_2734970</name>
</gene>
<protein>
    <submittedName>
        <fullName evidence="1">Uncharacterized protein</fullName>
    </submittedName>
</protein>
<evidence type="ECO:0000313" key="1">
    <source>
        <dbReference type="EMBL" id="KKK89251.1"/>
    </source>
</evidence>
<dbReference type="AlphaFoldDB" id="A0A0F9BXR4"/>
<accession>A0A0F9BXR4</accession>
<name>A0A0F9BXR4_9ZZZZ</name>
<organism evidence="1">
    <name type="scientific">marine sediment metagenome</name>
    <dbReference type="NCBI Taxonomy" id="412755"/>
    <lineage>
        <taxon>unclassified sequences</taxon>
        <taxon>metagenomes</taxon>
        <taxon>ecological metagenomes</taxon>
    </lineage>
</organism>
<reference evidence="1" key="1">
    <citation type="journal article" date="2015" name="Nature">
        <title>Complex archaea that bridge the gap between prokaryotes and eukaryotes.</title>
        <authorList>
            <person name="Spang A."/>
            <person name="Saw J.H."/>
            <person name="Jorgensen S.L."/>
            <person name="Zaremba-Niedzwiedzka K."/>
            <person name="Martijn J."/>
            <person name="Lind A.E."/>
            <person name="van Eijk R."/>
            <person name="Schleper C."/>
            <person name="Guy L."/>
            <person name="Ettema T.J."/>
        </authorList>
    </citation>
    <scope>NUCLEOTIDE SEQUENCE</scope>
</reference>
<sequence>MSMKTLSKGDIIKTGACYQVNLEFCNNNYDNCILVKKSKEQKDLKEWL</sequence>
<dbReference type="EMBL" id="LAZR01049611">
    <property type="protein sequence ID" value="KKK89251.1"/>
    <property type="molecule type" value="Genomic_DNA"/>
</dbReference>
<proteinExistence type="predicted"/>
<comment type="caution">
    <text evidence="1">The sequence shown here is derived from an EMBL/GenBank/DDBJ whole genome shotgun (WGS) entry which is preliminary data.</text>
</comment>